<dbReference type="Proteomes" id="UP000800036">
    <property type="component" value="Unassembled WGS sequence"/>
</dbReference>
<organism evidence="5 6">
    <name type="scientific">Bimuria novae-zelandiae CBS 107.79</name>
    <dbReference type="NCBI Taxonomy" id="1447943"/>
    <lineage>
        <taxon>Eukaryota</taxon>
        <taxon>Fungi</taxon>
        <taxon>Dikarya</taxon>
        <taxon>Ascomycota</taxon>
        <taxon>Pezizomycotina</taxon>
        <taxon>Dothideomycetes</taxon>
        <taxon>Pleosporomycetidae</taxon>
        <taxon>Pleosporales</taxon>
        <taxon>Massarineae</taxon>
        <taxon>Didymosphaeriaceae</taxon>
        <taxon>Bimuria</taxon>
    </lineage>
</organism>
<dbReference type="EMBL" id="ML976658">
    <property type="protein sequence ID" value="KAF1979093.1"/>
    <property type="molecule type" value="Genomic_DNA"/>
</dbReference>
<keyword evidence="6" id="KW-1185">Reference proteome</keyword>
<accession>A0A6A5VMZ5</accession>
<evidence type="ECO:0000256" key="2">
    <source>
        <dbReference type="SAM" id="SignalP"/>
    </source>
</evidence>
<sequence>MFSVLYGVTFVASVAATCYEPSFGLPPPGYDRDHPVLKDAFTHLHDILTIALGDPKYNSTSISVEVTSSKESLWEFHHTARERNASRPDIPHVNGSALYRIASITKTFTVLGLLQQHAAGNLNLDGPVDKYIGELKGPQNGTIPWKDITLRSLASQLSGIPREFAQSDLINGDVDLATEEYGLPPISREGLITCDEYSEDYQKPCTANDLIRSVKADHPIFAPNQQSTYSNVAFELIALVIANVTNQTYESYIDDAIFKPLEMTKSTFSRPEDSAGVIPLWPHYWDVDEGVQNPTGGIYTSTNDLSKYLRYILTHCNGITHALNWLHPVSNSKDQHSFYGMPWEIFQTDRVLSNSQRTIRFVTKGGGLPSYFTLIIVIPQYDLGISLLLAGPPDFLATLRETVSIGVVRAAEEFAIAELQQSHAGRYIAAGLNSSLILNADYRGLVVQKWISNSTDVLQSDIIHYMGKPKDKSWYLLLVPTLLYRDEENQKGEIWRMHVATERYKGERDVWDDFCSTDIDGVLYGGIPINEVVLWKGSSGLVYDIELAGFRANLTRIFSHSPAASNNVDIEHDEDHEQMEL</sequence>
<dbReference type="Pfam" id="PF26335">
    <property type="entry name" value="ARB_00930_C"/>
    <property type="match status" value="1"/>
</dbReference>
<feature type="signal peptide" evidence="2">
    <location>
        <begin position="1"/>
        <end position="16"/>
    </location>
</feature>
<keyword evidence="2" id="KW-0732">Signal</keyword>
<dbReference type="PANTHER" id="PTHR22935">
    <property type="entry name" value="PENICILLIN-BINDING PROTEIN"/>
    <property type="match status" value="1"/>
</dbReference>
<protein>
    <submittedName>
        <fullName evidence="5">Beta-lactamase/transpeptidase-like protein</fullName>
    </submittedName>
</protein>
<feature type="chain" id="PRO_5025585350" evidence="2">
    <location>
        <begin position="17"/>
        <end position="581"/>
    </location>
</feature>
<name>A0A6A5VMZ5_9PLEO</name>
<dbReference type="SUPFAM" id="SSF56601">
    <property type="entry name" value="beta-lactamase/transpeptidase-like"/>
    <property type="match status" value="1"/>
</dbReference>
<dbReference type="InterPro" id="IPR051478">
    <property type="entry name" value="Beta-lactamase-like_AB/R"/>
</dbReference>
<evidence type="ECO:0000259" key="3">
    <source>
        <dbReference type="Pfam" id="PF00144"/>
    </source>
</evidence>
<dbReference type="PANTHER" id="PTHR22935:SF95">
    <property type="entry name" value="BETA-LACTAMASE-LIKE 1-RELATED"/>
    <property type="match status" value="1"/>
</dbReference>
<comment type="similarity">
    <text evidence="1">Belongs to the beta-lactamase family.</text>
</comment>
<dbReference type="Pfam" id="PF00144">
    <property type="entry name" value="Beta-lactamase"/>
    <property type="match status" value="1"/>
</dbReference>
<dbReference type="InterPro" id="IPR001466">
    <property type="entry name" value="Beta-lactam-related"/>
</dbReference>
<feature type="domain" description="Beta-lactamase-related" evidence="3">
    <location>
        <begin position="92"/>
        <end position="393"/>
    </location>
</feature>
<proteinExistence type="inferred from homology"/>
<reference evidence="5" key="1">
    <citation type="journal article" date="2020" name="Stud. Mycol.">
        <title>101 Dothideomycetes genomes: a test case for predicting lifestyles and emergence of pathogens.</title>
        <authorList>
            <person name="Haridas S."/>
            <person name="Albert R."/>
            <person name="Binder M."/>
            <person name="Bloem J."/>
            <person name="Labutti K."/>
            <person name="Salamov A."/>
            <person name="Andreopoulos B."/>
            <person name="Baker S."/>
            <person name="Barry K."/>
            <person name="Bills G."/>
            <person name="Bluhm B."/>
            <person name="Cannon C."/>
            <person name="Castanera R."/>
            <person name="Culley D."/>
            <person name="Daum C."/>
            <person name="Ezra D."/>
            <person name="Gonzalez J."/>
            <person name="Henrissat B."/>
            <person name="Kuo A."/>
            <person name="Liang C."/>
            <person name="Lipzen A."/>
            <person name="Lutzoni F."/>
            <person name="Magnuson J."/>
            <person name="Mondo S."/>
            <person name="Nolan M."/>
            <person name="Ohm R."/>
            <person name="Pangilinan J."/>
            <person name="Park H.-J."/>
            <person name="Ramirez L."/>
            <person name="Alfaro M."/>
            <person name="Sun H."/>
            <person name="Tritt A."/>
            <person name="Yoshinaga Y."/>
            <person name="Zwiers L.-H."/>
            <person name="Turgeon B."/>
            <person name="Goodwin S."/>
            <person name="Spatafora J."/>
            <person name="Crous P."/>
            <person name="Grigoriev I."/>
        </authorList>
    </citation>
    <scope>NUCLEOTIDE SEQUENCE</scope>
    <source>
        <strain evidence="5">CBS 107.79</strain>
    </source>
</reference>
<feature type="domain" description="Beta-lactamase-like ARB-00930-like C-terminal" evidence="4">
    <location>
        <begin position="415"/>
        <end position="556"/>
    </location>
</feature>
<evidence type="ECO:0000256" key="1">
    <source>
        <dbReference type="ARBA" id="ARBA00038473"/>
    </source>
</evidence>
<evidence type="ECO:0000259" key="4">
    <source>
        <dbReference type="Pfam" id="PF26335"/>
    </source>
</evidence>
<dbReference type="InterPro" id="IPR058664">
    <property type="entry name" value="ARB_00930-like_C"/>
</dbReference>
<dbReference type="Gene3D" id="3.40.710.10">
    <property type="entry name" value="DD-peptidase/beta-lactamase superfamily"/>
    <property type="match status" value="1"/>
</dbReference>
<dbReference type="InterPro" id="IPR012338">
    <property type="entry name" value="Beta-lactam/transpept-like"/>
</dbReference>
<evidence type="ECO:0000313" key="5">
    <source>
        <dbReference type="EMBL" id="KAF1979093.1"/>
    </source>
</evidence>
<evidence type="ECO:0000313" key="6">
    <source>
        <dbReference type="Proteomes" id="UP000800036"/>
    </source>
</evidence>
<dbReference type="AlphaFoldDB" id="A0A6A5VMZ5"/>
<gene>
    <name evidence="5" type="ORF">BU23DRAFT_563331</name>
</gene>
<dbReference type="OrthoDB" id="5946976at2759"/>